<sequence>MTHQEFQSVLCSVLKSFLNCVEGLQALNGSLTEVIESIRSVTDTRTVDRSLIFCCRPPALPSELTAMHDSLFDTLSSSAEVTNVLPLKSFPLERINTLS</sequence>
<comment type="caution">
    <text evidence="1">The sequence shown here is derived from an EMBL/GenBank/DDBJ whole genome shotgun (WGS) entry which is preliminary data.</text>
</comment>
<evidence type="ECO:0000313" key="1">
    <source>
        <dbReference type="EMBL" id="KAH8992008.1"/>
    </source>
</evidence>
<proteinExistence type="predicted"/>
<evidence type="ECO:0000313" key="2">
    <source>
        <dbReference type="Proteomes" id="UP001201163"/>
    </source>
</evidence>
<dbReference type="Proteomes" id="UP001201163">
    <property type="component" value="Unassembled WGS sequence"/>
</dbReference>
<accession>A0AAD4LKK3</accession>
<dbReference type="EMBL" id="JAKELL010000024">
    <property type="protein sequence ID" value="KAH8992008.1"/>
    <property type="molecule type" value="Genomic_DNA"/>
</dbReference>
<protein>
    <submittedName>
        <fullName evidence="1">Uncharacterized protein</fullName>
    </submittedName>
</protein>
<dbReference type="AlphaFoldDB" id="A0AAD4LKK3"/>
<gene>
    <name evidence="1" type="ORF">EDB92DRAFT_619350</name>
</gene>
<keyword evidence="2" id="KW-1185">Reference proteome</keyword>
<reference evidence="1" key="1">
    <citation type="submission" date="2022-01" db="EMBL/GenBank/DDBJ databases">
        <title>Comparative genomics reveals a dynamic genome evolution in the ectomycorrhizal milk-cap (Lactarius) mushrooms.</title>
        <authorList>
            <consortium name="DOE Joint Genome Institute"/>
            <person name="Lebreton A."/>
            <person name="Tang N."/>
            <person name="Kuo A."/>
            <person name="LaButti K."/>
            <person name="Drula E."/>
            <person name="Barry K."/>
            <person name="Clum A."/>
            <person name="Lipzen A."/>
            <person name="Mousain D."/>
            <person name="Ng V."/>
            <person name="Wang R."/>
            <person name="Wang X."/>
            <person name="Dai Y."/>
            <person name="Henrissat B."/>
            <person name="Grigoriev I.V."/>
            <person name="Guerin-Laguette A."/>
            <person name="Yu F."/>
            <person name="Martin F.M."/>
        </authorList>
    </citation>
    <scope>NUCLEOTIDE SEQUENCE</scope>
    <source>
        <strain evidence="1">QP</strain>
    </source>
</reference>
<name>A0AAD4LKK3_9AGAM</name>
<organism evidence="1 2">
    <name type="scientific">Lactarius akahatsu</name>
    <dbReference type="NCBI Taxonomy" id="416441"/>
    <lineage>
        <taxon>Eukaryota</taxon>
        <taxon>Fungi</taxon>
        <taxon>Dikarya</taxon>
        <taxon>Basidiomycota</taxon>
        <taxon>Agaricomycotina</taxon>
        <taxon>Agaricomycetes</taxon>
        <taxon>Russulales</taxon>
        <taxon>Russulaceae</taxon>
        <taxon>Lactarius</taxon>
    </lineage>
</organism>